<reference evidence="2 3" key="1">
    <citation type="submission" date="2018-02" db="EMBL/GenBank/DDBJ databases">
        <title>Solimicrobium silvestre gen. nov., sp. nov., isolated from alpine forest soil.</title>
        <authorList>
            <person name="Margesin R."/>
            <person name="Albuquerque L."/>
            <person name="Zhang D.-C."/>
            <person name="Froufe H.J.C."/>
            <person name="Severino R."/>
            <person name="Roxo I."/>
            <person name="Egas C."/>
            <person name="Da Costa M.S."/>
        </authorList>
    </citation>
    <scope>NUCLEOTIDE SEQUENCE [LARGE SCALE GENOMIC DNA]</scope>
    <source>
        <strain evidence="2 3">S20-91</strain>
    </source>
</reference>
<accession>A0A2S9H082</accession>
<evidence type="ECO:0000313" key="3">
    <source>
        <dbReference type="Proteomes" id="UP000237839"/>
    </source>
</evidence>
<dbReference type="EMBL" id="PUGF01000008">
    <property type="protein sequence ID" value="PRC93363.1"/>
    <property type="molecule type" value="Genomic_DNA"/>
</dbReference>
<dbReference type="Proteomes" id="UP000237839">
    <property type="component" value="Unassembled WGS sequence"/>
</dbReference>
<keyword evidence="1" id="KW-0175">Coiled coil</keyword>
<sequence>MNKLIPLDDAVAGMVLSTNLMGSHNEKLLPGGTVLTDSMISSLRRHQVEEVEVEIEEEFDAEAEAENAQNEKLKLEKKLARLDKLFKLTEHEKLNQQLKNYIIQFLTVGEI</sequence>
<organism evidence="2 3">
    <name type="scientific">Solimicrobium silvestre</name>
    <dbReference type="NCBI Taxonomy" id="2099400"/>
    <lineage>
        <taxon>Bacteria</taxon>
        <taxon>Pseudomonadati</taxon>
        <taxon>Pseudomonadota</taxon>
        <taxon>Betaproteobacteria</taxon>
        <taxon>Burkholderiales</taxon>
        <taxon>Oxalobacteraceae</taxon>
        <taxon>Solimicrobium</taxon>
    </lineage>
</organism>
<dbReference type="AlphaFoldDB" id="A0A2S9H082"/>
<evidence type="ECO:0000313" key="2">
    <source>
        <dbReference type="EMBL" id="PRC93363.1"/>
    </source>
</evidence>
<dbReference type="OrthoDB" id="8778815at2"/>
<protein>
    <submittedName>
        <fullName evidence="2">Uncharacterized protein</fullName>
    </submittedName>
</protein>
<name>A0A2S9H082_9BURK</name>
<gene>
    <name evidence="2" type="ORF">S2091_2101</name>
</gene>
<comment type="caution">
    <text evidence="2">The sequence shown here is derived from an EMBL/GenBank/DDBJ whole genome shotgun (WGS) entry which is preliminary data.</text>
</comment>
<keyword evidence="3" id="KW-1185">Reference proteome</keyword>
<proteinExistence type="predicted"/>
<feature type="coiled-coil region" evidence="1">
    <location>
        <begin position="48"/>
        <end position="85"/>
    </location>
</feature>
<evidence type="ECO:0000256" key="1">
    <source>
        <dbReference type="SAM" id="Coils"/>
    </source>
</evidence>
<dbReference type="RefSeq" id="WP_105531745.1">
    <property type="nucleotide sequence ID" value="NZ_PUGF01000008.1"/>
</dbReference>